<keyword evidence="3" id="KW-1185">Reference proteome</keyword>
<reference evidence="2 3" key="1">
    <citation type="submission" date="2018-11" db="EMBL/GenBank/DDBJ databases">
        <authorList>
            <consortium name="Pathogen Informatics"/>
        </authorList>
    </citation>
    <scope>NUCLEOTIDE SEQUENCE [LARGE SCALE GENOMIC DNA]</scope>
    <source>
        <strain>Denwood</strain>
        <strain evidence="3">Zambia</strain>
    </source>
</reference>
<protein>
    <submittedName>
        <fullName evidence="2">Uncharacterized protein</fullName>
    </submittedName>
</protein>
<organism evidence="2 3">
    <name type="scientific">Schistosoma mattheei</name>
    <dbReference type="NCBI Taxonomy" id="31246"/>
    <lineage>
        <taxon>Eukaryota</taxon>
        <taxon>Metazoa</taxon>
        <taxon>Spiralia</taxon>
        <taxon>Lophotrochozoa</taxon>
        <taxon>Platyhelminthes</taxon>
        <taxon>Trematoda</taxon>
        <taxon>Digenea</taxon>
        <taxon>Strigeidida</taxon>
        <taxon>Schistosomatoidea</taxon>
        <taxon>Schistosomatidae</taxon>
        <taxon>Schistosoma</taxon>
    </lineage>
</organism>
<evidence type="ECO:0000313" key="2">
    <source>
        <dbReference type="EMBL" id="VDO70752.1"/>
    </source>
</evidence>
<evidence type="ECO:0000256" key="1">
    <source>
        <dbReference type="SAM" id="MobiDB-lite"/>
    </source>
</evidence>
<accession>A0A183NEG0</accession>
<feature type="region of interest" description="Disordered" evidence="1">
    <location>
        <begin position="1"/>
        <end position="49"/>
    </location>
</feature>
<feature type="compositionally biased region" description="Basic and acidic residues" evidence="1">
    <location>
        <begin position="73"/>
        <end position="93"/>
    </location>
</feature>
<proteinExistence type="predicted"/>
<sequence>METLDKIHERKNKKTAINNSRTRTEKVKTQAEYTEANKQVSKSTSADKRKNVDLETIVEKAVRRGNIKRSCVKTKDARGKYGKPERPVKDEVKPITGIQEQRDTWVK</sequence>
<gene>
    <name evidence="2" type="ORF">SMTD_LOCUS496</name>
</gene>
<dbReference type="Proteomes" id="UP000269396">
    <property type="component" value="Unassembled WGS sequence"/>
</dbReference>
<name>A0A183NEG0_9TREM</name>
<evidence type="ECO:0000313" key="3">
    <source>
        <dbReference type="Proteomes" id="UP000269396"/>
    </source>
</evidence>
<dbReference type="EMBL" id="UZAL01000439">
    <property type="protein sequence ID" value="VDO70752.1"/>
    <property type="molecule type" value="Genomic_DNA"/>
</dbReference>
<feature type="region of interest" description="Disordered" evidence="1">
    <location>
        <begin position="69"/>
        <end position="107"/>
    </location>
</feature>
<dbReference type="AlphaFoldDB" id="A0A183NEG0"/>